<dbReference type="Gene3D" id="3.40.50.720">
    <property type="entry name" value="NAD(P)-binding Rossmann-like Domain"/>
    <property type="match status" value="1"/>
</dbReference>
<dbReference type="Gene3D" id="3.30.360.10">
    <property type="entry name" value="Dihydrodipicolinate Reductase, domain 2"/>
    <property type="match status" value="1"/>
</dbReference>
<accession>A0A844EF52</accession>
<gene>
    <name evidence="2" type="ORF">GKC44_02780</name>
</gene>
<dbReference type="SUPFAM" id="SSF51735">
    <property type="entry name" value="NAD(P)-binding Rossmann-fold domains"/>
    <property type="match status" value="1"/>
</dbReference>
<evidence type="ECO:0000259" key="1">
    <source>
        <dbReference type="Pfam" id="PF01408"/>
    </source>
</evidence>
<feature type="domain" description="Gfo/Idh/MocA-like oxidoreductase N-terminal" evidence="1">
    <location>
        <begin position="2"/>
        <end position="117"/>
    </location>
</feature>
<sequence length="331" mass="37707">MINLGIIGTNWITQQFVEAARESGDYTLNAVYSRHIETAKQFAKKNNAKEVFDDLDQFFTEGTFDTLYVASPNSIHFEQAKQAIIHKKNLIVEKPAFMNPKQMNEIIDLLKQYPDVLYFEAARNIHTSNFHVIQEKLHELPTVQGAQFTYSKYSSRYDKVLEGEEPNVFSLNFAGGALQDLGVYTVYDAIGLFGKPKELVYYPQLVRTGVDGKGTAVLGYEKFNVILNFSKISNSYTTSEIYGLKDLIQLDDAGEIQQVNYVNDVGESFMIGEKSNKNPMLPEAKDFARIINNPEDSSNQKDYRRWLDLSVDVNNVLFKLRQSAHIMFKGE</sequence>
<reference evidence="2 3" key="1">
    <citation type="submission" date="2019-11" db="EMBL/GenBank/DDBJ databases">
        <title>Draft Genome Sequence of Plant Growth-Promoting Rhizosphere-Associated Bacteria.</title>
        <authorList>
            <person name="Vasilyev I.Y."/>
            <person name="Radchenko V."/>
            <person name="Ilnitskaya E.V."/>
        </authorList>
    </citation>
    <scope>NUCLEOTIDE SEQUENCE [LARGE SCALE GENOMIC DNA]</scope>
    <source>
        <strain evidence="2 3">VRA_07sq_f</strain>
    </source>
</reference>
<dbReference type="SUPFAM" id="SSF55347">
    <property type="entry name" value="Glyceraldehyde-3-phosphate dehydrogenase-like, C-terminal domain"/>
    <property type="match status" value="1"/>
</dbReference>
<dbReference type="Pfam" id="PF01408">
    <property type="entry name" value="GFO_IDH_MocA"/>
    <property type="match status" value="1"/>
</dbReference>
<dbReference type="AlphaFoldDB" id="A0A844EF52"/>
<comment type="caution">
    <text evidence="2">The sequence shown here is derived from an EMBL/GenBank/DDBJ whole genome shotgun (WGS) entry which is preliminary data.</text>
</comment>
<dbReference type="PANTHER" id="PTHR43054">
    <property type="match status" value="1"/>
</dbReference>
<name>A0A844EF52_9LACO</name>
<evidence type="ECO:0000313" key="2">
    <source>
        <dbReference type="EMBL" id="MSE20199.1"/>
    </source>
</evidence>
<dbReference type="Proteomes" id="UP000491237">
    <property type="component" value="Unassembled WGS sequence"/>
</dbReference>
<dbReference type="InterPro" id="IPR036291">
    <property type="entry name" value="NAD(P)-bd_dom_sf"/>
</dbReference>
<dbReference type="GO" id="GO:0000166">
    <property type="term" value="F:nucleotide binding"/>
    <property type="evidence" value="ECO:0007669"/>
    <property type="project" value="InterPro"/>
</dbReference>
<proteinExistence type="predicted"/>
<evidence type="ECO:0000313" key="3">
    <source>
        <dbReference type="Proteomes" id="UP000491237"/>
    </source>
</evidence>
<dbReference type="EMBL" id="WKKY01000030">
    <property type="protein sequence ID" value="MSE20199.1"/>
    <property type="molecule type" value="Genomic_DNA"/>
</dbReference>
<dbReference type="InterPro" id="IPR000683">
    <property type="entry name" value="Gfo/Idh/MocA-like_OxRdtase_N"/>
</dbReference>
<protein>
    <submittedName>
        <fullName evidence="2">Gfo/Idh/MocA family oxidoreductase</fullName>
    </submittedName>
</protein>
<organism evidence="2 3">
    <name type="scientific">Lentilactobacillus parabuchneri</name>
    <dbReference type="NCBI Taxonomy" id="152331"/>
    <lineage>
        <taxon>Bacteria</taxon>
        <taxon>Bacillati</taxon>
        <taxon>Bacillota</taxon>
        <taxon>Bacilli</taxon>
        <taxon>Lactobacillales</taxon>
        <taxon>Lactobacillaceae</taxon>
        <taxon>Lentilactobacillus</taxon>
    </lineage>
</organism>
<dbReference type="PANTHER" id="PTHR43054:SF1">
    <property type="entry name" value="SCYLLO-INOSITOL 2-DEHYDROGENASE (NADP(+)) IOLU"/>
    <property type="match status" value="1"/>
</dbReference>